<sequence>MRSDSLRSALELEPERHTRMIQYAHHLSSNHTLQSFGRKRQGYFPDDFGLANSEKTRTSAYLPPTSTTVLASLPPHDTTTTTKALFLNIGDVLFPQNGPTTTSSSTSSIVSPTSISRTLSSTKSAVVQSTPPDTLTASSSIGSTIPGTTSWKPTVSPSSTSSVVPSSATSTNSTWKTVGIAVSVVTLIGLTILLVVFYEQWTAFVGDVFLCRRSRRDRDPLGDEEFLPDKHCENYDTTIRSHNRKWAREIRESARLSNIRYPTDVFYGDGSTLGPGKAGIGAGGGAGRRGVGAGEFASFHSGILLRFRQGSK</sequence>
<accession>A0ACB6ZM80</accession>
<reference evidence="1" key="2">
    <citation type="journal article" date="2020" name="Nat. Commun.">
        <title>Large-scale genome sequencing of mycorrhizal fungi provides insights into the early evolution of symbiotic traits.</title>
        <authorList>
            <person name="Miyauchi S."/>
            <person name="Kiss E."/>
            <person name="Kuo A."/>
            <person name="Drula E."/>
            <person name="Kohler A."/>
            <person name="Sanchez-Garcia M."/>
            <person name="Morin E."/>
            <person name="Andreopoulos B."/>
            <person name="Barry K.W."/>
            <person name="Bonito G."/>
            <person name="Buee M."/>
            <person name="Carver A."/>
            <person name="Chen C."/>
            <person name="Cichocki N."/>
            <person name="Clum A."/>
            <person name="Culley D."/>
            <person name="Crous P.W."/>
            <person name="Fauchery L."/>
            <person name="Girlanda M."/>
            <person name="Hayes R.D."/>
            <person name="Keri Z."/>
            <person name="LaButti K."/>
            <person name="Lipzen A."/>
            <person name="Lombard V."/>
            <person name="Magnuson J."/>
            <person name="Maillard F."/>
            <person name="Murat C."/>
            <person name="Nolan M."/>
            <person name="Ohm R.A."/>
            <person name="Pangilinan J."/>
            <person name="Pereira M.F."/>
            <person name="Perotto S."/>
            <person name="Peter M."/>
            <person name="Pfister S."/>
            <person name="Riley R."/>
            <person name="Sitrit Y."/>
            <person name="Stielow J.B."/>
            <person name="Szollosi G."/>
            <person name="Zifcakova L."/>
            <person name="Stursova M."/>
            <person name="Spatafora J.W."/>
            <person name="Tedersoo L."/>
            <person name="Vaario L.M."/>
            <person name="Yamada A."/>
            <person name="Yan M."/>
            <person name="Wang P."/>
            <person name="Xu J."/>
            <person name="Bruns T."/>
            <person name="Baldrian P."/>
            <person name="Vilgalys R."/>
            <person name="Dunand C."/>
            <person name="Henrissat B."/>
            <person name="Grigoriev I.V."/>
            <person name="Hibbett D."/>
            <person name="Nagy L.G."/>
            <person name="Martin F.M."/>
        </authorList>
    </citation>
    <scope>NUCLEOTIDE SEQUENCE</scope>
    <source>
        <strain evidence="1">P2</strain>
    </source>
</reference>
<gene>
    <name evidence="1" type="ORF">BDM02DRAFT_3127751</name>
</gene>
<organism evidence="1 2">
    <name type="scientific">Thelephora ganbajun</name>
    <name type="common">Ganba fungus</name>
    <dbReference type="NCBI Taxonomy" id="370292"/>
    <lineage>
        <taxon>Eukaryota</taxon>
        <taxon>Fungi</taxon>
        <taxon>Dikarya</taxon>
        <taxon>Basidiomycota</taxon>
        <taxon>Agaricomycotina</taxon>
        <taxon>Agaricomycetes</taxon>
        <taxon>Thelephorales</taxon>
        <taxon>Thelephoraceae</taxon>
        <taxon>Thelephora</taxon>
    </lineage>
</organism>
<proteinExistence type="predicted"/>
<evidence type="ECO:0000313" key="2">
    <source>
        <dbReference type="Proteomes" id="UP000886501"/>
    </source>
</evidence>
<dbReference type="EMBL" id="MU117986">
    <property type="protein sequence ID" value="KAF9650266.1"/>
    <property type="molecule type" value="Genomic_DNA"/>
</dbReference>
<evidence type="ECO:0000313" key="1">
    <source>
        <dbReference type="EMBL" id="KAF9650266.1"/>
    </source>
</evidence>
<comment type="caution">
    <text evidence="1">The sequence shown here is derived from an EMBL/GenBank/DDBJ whole genome shotgun (WGS) entry which is preliminary data.</text>
</comment>
<name>A0ACB6ZM80_THEGA</name>
<protein>
    <submittedName>
        <fullName evidence="1">Uncharacterized protein</fullName>
    </submittedName>
</protein>
<reference evidence="1" key="1">
    <citation type="submission" date="2019-10" db="EMBL/GenBank/DDBJ databases">
        <authorList>
            <consortium name="DOE Joint Genome Institute"/>
            <person name="Kuo A."/>
            <person name="Miyauchi S."/>
            <person name="Kiss E."/>
            <person name="Drula E."/>
            <person name="Kohler A."/>
            <person name="Sanchez-Garcia M."/>
            <person name="Andreopoulos B."/>
            <person name="Barry K.W."/>
            <person name="Bonito G."/>
            <person name="Buee M."/>
            <person name="Carver A."/>
            <person name="Chen C."/>
            <person name="Cichocki N."/>
            <person name="Clum A."/>
            <person name="Culley D."/>
            <person name="Crous P.W."/>
            <person name="Fauchery L."/>
            <person name="Girlanda M."/>
            <person name="Hayes R."/>
            <person name="Keri Z."/>
            <person name="Labutti K."/>
            <person name="Lipzen A."/>
            <person name="Lombard V."/>
            <person name="Magnuson J."/>
            <person name="Maillard F."/>
            <person name="Morin E."/>
            <person name="Murat C."/>
            <person name="Nolan M."/>
            <person name="Ohm R."/>
            <person name="Pangilinan J."/>
            <person name="Pereira M."/>
            <person name="Perotto S."/>
            <person name="Peter M."/>
            <person name="Riley R."/>
            <person name="Sitrit Y."/>
            <person name="Stielow B."/>
            <person name="Szollosi G."/>
            <person name="Zifcakova L."/>
            <person name="Stursova M."/>
            <person name="Spatafora J.W."/>
            <person name="Tedersoo L."/>
            <person name="Vaario L.-M."/>
            <person name="Yamada A."/>
            <person name="Yan M."/>
            <person name="Wang P."/>
            <person name="Xu J."/>
            <person name="Bruns T."/>
            <person name="Baldrian P."/>
            <person name="Vilgalys R."/>
            <person name="Henrissat B."/>
            <person name="Grigoriev I.V."/>
            <person name="Hibbett D."/>
            <person name="Nagy L.G."/>
            <person name="Martin F.M."/>
        </authorList>
    </citation>
    <scope>NUCLEOTIDE SEQUENCE</scope>
    <source>
        <strain evidence="1">P2</strain>
    </source>
</reference>
<dbReference type="Proteomes" id="UP000886501">
    <property type="component" value="Unassembled WGS sequence"/>
</dbReference>
<keyword evidence="2" id="KW-1185">Reference proteome</keyword>